<dbReference type="PANTHER" id="PTHR43033">
    <property type="entry name" value="TRNA(ILE)-LYSIDINE SYNTHASE-RELATED"/>
    <property type="match status" value="1"/>
</dbReference>
<comment type="caution">
    <text evidence="10">The sequence shown here is derived from an EMBL/GenBank/DDBJ whole genome shotgun (WGS) entry which is preliminary data.</text>
</comment>
<dbReference type="SUPFAM" id="SSF56037">
    <property type="entry name" value="PheT/TilS domain"/>
    <property type="match status" value="1"/>
</dbReference>
<dbReference type="PANTHER" id="PTHR43033:SF1">
    <property type="entry name" value="TRNA(ILE)-LYSIDINE SYNTHASE-RELATED"/>
    <property type="match status" value="1"/>
</dbReference>
<dbReference type="GO" id="GO:0032267">
    <property type="term" value="F:tRNA(Ile)-lysidine synthase activity"/>
    <property type="evidence" value="ECO:0007669"/>
    <property type="project" value="UniProtKB-EC"/>
</dbReference>
<dbReference type="SUPFAM" id="SSF52402">
    <property type="entry name" value="Adenine nucleotide alpha hydrolases-like"/>
    <property type="match status" value="1"/>
</dbReference>
<evidence type="ECO:0000256" key="4">
    <source>
        <dbReference type="ARBA" id="ARBA00022694"/>
    </source>
</evidence>
<proteinExistence type="inferred from homology"/>
<dbReference type="EC" id="6.3.4.19" evidence="8"/>
<dbReference type="InterPro" id="IPR020825">
    <property type="entry name" value="Phe-tRNA_synthase-like_B3/B4"/>
</dbReference>
<evidence type="ECO:0000256" key="2">
    <source>
        <dbReference type="ARBA" id="ARBA00022490"/>
    </source>
</evidence>
<comment type="similarity">
    <text evidence="8">Belongs to the tRNA(Ile)-lysidine synthase family.</text>
</comment>
<dbReference type="InterPro" id="IPR012796">
    <property type="entry name" value="Lysidine-tRNA-synth_C"/>
</dbReference>
<dbReference type="Proteomes" id="UP001623661">
    <property type="component" value="Unassembled WGS sequence"/>
</dbReference>
<dbReference type="InterPro" id="IPR014729">
    <property type="entry name" value="Rossmann-like_a/b/a_fold"/>
</dbReference>
<dbReference type="Pfam" id="PF11734">
    <property type="entry name" value="TilS_C"/>
    <property type="match status" value="1"/>
</dbReference>
<keyword evidence="3 8" id="KW-0436">Ligase</keyword>
<dbReference type="RefSeq" id="WP_406766180.1">
    <property type="nucleotide sequence ID" value="NZ_JBJHZY010000003.1"/>
</dbReference>
<name>A0ABW8TVE5_9CLOT</name>
<dbReference type="EMBL" id="JBJHZY010000003">
    <property type="protein sequence ID" value="MFL0269564.1"/>
    <property type="molecule type" value="Genomic_DNA"/>
</dbReference>
<reference evidence="10 11" key="1">
    <citation type="submission" date="2024-11" db="EMBL/GenBank/DDBJ databases">
        <authorList>
            <person name="Heng Y.C."/>
            <person name="Lim A.C.H."/>
            <person name="Lee J.K.Y."/>
            <person name="Kittelmann S."/>
        </authorList>
    </citation>
    <scope>NUCLEOTIDE SEQUENCE [LARGE SCALE GENOMIC DNA]</scope>
    <source>
        <strain evidence="10 11">WILCCON 0202</strain>
    </source>
</reference>
<organism evidence="10 11">
    <name type="scientific">Candidatus Clostridium radicumherbarum</name>
    <dbReference type="NCBI Taxonomy" id="3381662"/>
    <lineage>
        <taxon>Bacteria</taxon>
        <taxon>Bacillati</taxon>
        <taxon>Bacillota</taxon>
        <taxon>Clostridia</taxon>
        <taxon>Eubacteriales</taxon>
        <taxon>Clostridiaceae</taxon>
        <taxon>Clostridium</taxon>
    </lineage>
</organism>
<dbReference type="NCBIfam" id="TIGR02433">
    <property type="entry name" value="lysidine_TilS_C"/>
    <property type="match status" value="1"/>
</dbReference>
<comment type="catalytic activity">
    <reaction evidence="7 8">
        <text>cytidine(34) in tRNA(Ile2) + L-lysine + ATP = lysidine(34) in tRNA(Ile2) + AMP + diphosphate + H(+)</text>
        <dbReference type="Rhea" id="RHEA:43744"/>
        <dbReference type="Rhea" id="RHEA-COMP:10625"/>
        <dbReference type="Rhea" id="RHEA-COMP:10670"/>
        <dbReference type="ChEBI" id="CHEBI:15378"/>
        <dbReference type="ChEBI" id="CHEBI:30616"/>
        <dbReference type="ChEBI" id="CHEBI:32551"/>
        <dbReference type="ChEBI" id="CHEBI:33019"/>
        <dbReference type="ChEBI" id="CHEBI:82748"/>
        <dbReference type="ChEBI" id="CHEBI:83665"/>
        <dbReference type="ChEBI" id="CHEBI:456215"/>
        <dbReference type="EC" id="6.3.4.19"/>
    </reaction>
</comment>
<protein>
    <recommendedName>
        <fullName evidence="8">tRNA(Ile)-lysidine synthase</fullName>
        <ecNumber evidence="8">6.3.4.19</ecNumber>
    </recommendedName>
    <alternativeName>
        <fullName evidence="8">tRNA(Ile)-2-lysyl-cytidine synthase</fullName>
    </alternativeName>
    <alternativeName>
        <fullName evidence="8">tRNA(Ile)-lysidine synthetase</fullName>
    </alternativeName>
</protein>
<keyword evidence="5 8" id="KW-0547">Nucleotide-binding</keyword>
<dbReference type="NCBIfam" id="TIGR02432">
    <property type="entry name" value="lysidine_TilS_N"/>
    <property type="match status" value="1"/>
</dbReference>
<keyword evidence="11" id="KW-1185">Reference proteome</keyword>
<evidence type="ECO:0000256" key="5">
    <source>
        <dbReference type="ARBA" id="ARBA00022741"/>
    </source>
</evidence>
<comment type="subcellular location">
    <subcellularLocation>
        <location evidence="1 8">Cytoplasm</location>
    </subcellularLocation>
</comment>
<dbReference type="Gene3D" id="3.50.40.10">
    <property type="entry name" value="Phenylalanyl-trna Synthetase, Chain B, domain 3"/>
    <property type="match status" value="1"/>
</dbReference>
<evidence type="ECO:0000256" key="6">
    <source>
        <dbReference type="ARBA" id="ARBA00022840"/>
    </source>
</evidence>
<keyword evidence="6 8" id="KW-0067">ATP-binding</keyword>
<dbReference type="InterPro" id="IPR012795">
    <property type="entry name" value="tRNA_Ile_lys_synt_N"/>
</dbReference>
<dbReference type="CDD" id="cd01992">
    <property type="entry name" value="TilS_N"/>
    <property type="match status" value="1"/>
</dbReference>
<evidence type="ECO:0000259" key="9">
    <source>
        <dbReference type="SMART" id="SM00977"/>
    </source>
</evidence>
<feature type="domain" description="Lysidine-tRNA(Ile) synthetase C-terminal" evidence="9">
    <location>
        <begin position="385"/>
        <end position="457"/>
    </location>
</feature>
<gene>
    <name evidence="8 10" type="primary">tilS</name>
    <name evidence="10" type="ORF">ACJDUH_15915</name>
</gene>
<dbReference type="Pfam" id="PF01171">
    <property type="entry name" value="ATP_bind_3"/>
    <property type="match status" value="1"/>
</dbReference>
<keyword evidence="2 8" id="KW-0963">Cytoplasm</keyword>
<dbReference type="InterPro" id="IPR011063">
    <property type="entry name" value="TilS/TtcA_N"/>
</dbReference>
<feature type="binding site" evidence="8">
    <location>
        <begin position="26"/>
        <end position="31"/>
    </location>
    <ligand>
        <name>ATP</name>
        <dbReference type="ChEBI" id="CHEBI:30616"/>
    </ligand>
</feature>
<dbReference type="Gene3D" id="1.20.59.20">
    <property type="match status" value="1"/>
</dbReference>
<dbReference type="InterPro" id="IPR012094">
    <property type="entry name" value="tRNA_Ile_lys_synt"/>
</dbReference>
<sequence length="466" mass="53601">MIDKVITTIKENNMLVPNDKVIVAVSGGPDSICLLHILNRIKVKYNLTLYAAHVNHCLRGEEADKDEEYVKAFCKKIGIACFSKRVDVNKLAREKGLSSESAGREARYDFFNELFDKLGADKIALAHNANDQAETVLMRILRGSGMEGLIGIRPIRGNIFVRPLINIRRESIENYCKENFLEPRIDKTNLENIYARNKVRLELIPYIMDNFNSDVISAINRLADTISKDNEYLEEIALEKYKGYCDEKALKVIINSEAFLEKEAIITRVLRLAINRVKGNLYNVEKKHIYDIINLQKSGTGKKLNLPNGIIGFNNYDNIELYFGKIKDNADIVNNNYLIKINETVDLPAFGIEVSTRLIDNDEKINFKENSYIKYFDYDKIKGNIIIRARKDGDKFTPFGMKGSKKLKDFFIDLKIPQEERDKIPLICFGETIAWIAHYRISESFKIHKETKNILEIKIKKRGNNQ</sequence>
<evidence type="ECO:0000313" key="10">
    <source>
        <dbReference type="EMBL" id="MFL0269564.1"/>
    </source>
</evidence>
<comment type="domain">
    <text evidence="8">The N-terminal region contains the highly conserved SGGXDS motif, predicted to be a P-loop motif involved in ATP binding.</text>
</comment>
<accession>A0ABW8TVE5</accession>
<dbReference type="SMART" id="SM00977">
    <property type="entry name" value="TilS_C"/>
    <property type="match status" value="1"/>
</dbReference>
<comment type="function">
    <text evidence="8">Ligates lysine onto the cytidine present at position 34 of the AUA codon-specific tRNA(Ile) that contains the anticodon CAU, in an ATP-dependent manner. Cytidine is converted to lysidine, thus changing the amino acid specificity of the tRNA from methionine to isoleucine.</text>
</comment>
<evidence type="ECO:0000256" key="3">
    <source>
        <dbReference type="ARBA" id="ARBA00022598"/>
    </source>
</evidence>
<dbReference type="SUPFAM" id="SSF82829">
    <property type="entry name" value="MesJ substrate recognition domain-like"/>
    <property type="match status" value="1"/>
</dbReference>
<evidence type="ECO:0000256" key="7">
    <source>
        <dbReference type="ARBA" id="ARBA00048539"/>
    </source>
</evidence>
<dbReference type="Gene3D" id="3.40.50.620">
    <property type="entry name" value="HUPs"/>
    <property type="match status" value="1"/>
</dbReference>
<evidence type="ECO:0000256" key="8">
    <source>
        <dbReference type="HAMAP-Rule" id="MF_01161"/>
    </source>
</evidence>
<evidence type="ECO:0000313" key="11">
    <source>
        <dbReference type="Proteomes" id="UP001623661"/>
    </source>
</evidence>
<keyword evidence="4 8" id="KW-0819">tRNA processing</keyword>
<dbReference type="HAMAP" id="MF_01161">
    <property type="entry name" value="tRNA_Ile_lys_synt"/>
    <property type="match status" value="1"/>
</dbReference>
<evidence type="ECO:0000256" key="1">
    <source>
        <dbReference type="ARBA" id="ARBA00004496"/>
    </source>
</evidence>